<sequence>MGDLVTQDMEKAEVLNDFFASVFTGKCLSHTAQVTEGRDWENAELPTAGEDQVREYLRNLKVHKSMGPDELHPRVLRELADEVARPLSIIFEKSWQSGEVPANWKRGNITPIFQEGKKEDPGNYRPVSLTSVPGKIMEQTLLETMLRHMENKEVIGDSQHSFTRGKSCLTNLVAFYNGVTVSTDKGRATDVIYLDLCKAFDTVLHNILVSKLERHGFDGWTTWWIRNWLDGRTQRVVVNGSMSKWRTVTSGVPQGLVLGPALFNIFVGDMDSGIKCTLSKFADDIKLCGVVDTLEGRDAIQRDLDRRERLGEEWIESSPEEKDLGVLIDEKLSMSRQCVLAAQKANRVLRCIKRGVTSRSREVILPLYSALVRPHLEYCVQLWGPQYKRDIELLEQVQRRATKLIRGLEHLSYEDRLRELGLFSLEKRRLRGDLVAAYQYLKGPTGKMLGKLRHISSRIKEENLNSEIKGI</sequence>
<reference evidence="2 3" key="1">
    <citation type="submission" date="2024-06" db="EMBL/GenBank/DDBJ databases">
        <title>The draft genome of Grus japonensis, version 3.</title>
        <authorList>
            <person name="Nabeshima K."/>
            <person name="Suzuki S."/>
            <person name="Onuma M."/>
        </authorList>
    </citation>
    <scope>NUCLEOTIDE SEQUENCE [LARGE SCALE GENOMIC DNA]</scope>
    <source>
        <strain evidence="2 3">451A</strain>
    </source>
</reference>
<dbReference type="InterPro" id="IPR000477">
    <property type="entry name" value="RT_dom"/>
</dbReference>
<dbReference type="PROSITE" id="PS50878">
    <property type="entry name" value="RT_POL"/>
    <property type="match status" value="1"/>
</dbReference>
<evidence type="ECO:0000313" key="3">
    <source>
        <dbReference type="Proteomes" id="UP001623348"/>
    </source>
</evidence>
<dbReference type="PANTHER" id="PTHR33332">
    <property type="entry name" value="REVERSE TRANSCRIPTASE DOMAIN-CONTAINING PROTEIN"/>
    <property type="match status" value="1"/>
</dbReference>
<evidence type="ECO:0000313" key="2">
    <source>
        <dbReference type="EMBL" id="GAB0194996.1"/>
    </source>
</evidence>
<dbReference type="Pfam" id="PF00078">
    <property type="entry name" value="RVT_1"/>
    <property type="match status" value="1"/>
</dbReference>
<keyword evidence="3" id="KW-1185">Reference proteome</keyword>
<organism evidence="2 3">
    <name type="scientific">Grus japonensis</name>
    <name type="common">Japanese crane</name>
    <name type="synonym">Red-crowned crane</name>
    <dbReference type="NCBI Taxonomy" id="30415"/>
    <lineage>
        <taxon>Eukaryota</taxon>
        <taxon>Metazoa</taxon>
        <taxon>Chordata</taxon>
        <taxon>Craniata</taxon>
        <taxon>Vertebrata</taxon>
        <taxon>Euteleostomi</taxon>
        <taxon>Archelosauria</taxon>
        <taxon>Archosauria</taxon>
        <taxon>Dinosauria</taxon>
        <taxon>Saurischia</taxon>
        <taxon>Theropoda</taxon>
        <taxon>Coelurosauria</taxon>
        <taxon>Aves</taxon>
        <taxon>Neognathae</taxon>
        <taxon>Neoaves</taxon>
        <taxon>Gruiformes</taxon>
        <taxon>Gruidae</taxon>
        <taxon>Grus</taxon>
    </lineage>
</organism>
<dbReference type="AlphaFoldDB" id="A0ABC9XBD4"/>
<feature type="domain" description="Reverse transcriptase" evidence="1">
    <location>
        <begin position="93"/>
        <end position="339"/>
    </location>
</feature>
<name>A0ABC9XBD4_GRUJA</name>
<dbReference type="Proteomes" id="UP001623348">
    <property type="component" value="Unassembled WGS sequence"/>
</dbReference>
<evidence type="ECO:0000259" key="1">
    <source>
        <dbReference type="PROSITE" id="PS50878"/>
    </source>
</evidence>
<dbReference type="CDD" id="cd01650">
    <property type="entry name" value="RT_nLTR_like"/>
    <property type="match status" value="1"/>
</dbReference>
<comment type="caution">
    <text evidence="2">The sequence shown here is derived from an EMBL/GenBank/DDBJ whole genome shotgun (WGS) entry which is preliminary data.</text>
</comment>
<proteinExistence type="predicted"/>
<dbReference type="EMBL" id="BAAFJT010000012">
    <property type="protein sequence ID" value="GAB0194996.1"/>
    <property type="molecule type" value="Genomic_DNA"/>
</dbReference>
<dbReference type="SUPFAM" id="SSF56672">
    <property type="entry name" value="DNA/RNA polymerases"/>
    <property type="match status" value="1"/>
</dbReference>
<protein>
    <submittedName>
        <fullName evidence="2">Mitochondrial enolase superfamily member 1</fullName>
    </submittedName>
</protein>
<accession>A0ABC9XBD4</accession>
<gene>
    <name evidence="2" type="ORF">GRJ2_001964900</name>
</gene>
<dbReference type="InterPro" id="IPR043502">
    <property type="entry name" value="DNA/RNA_pol_sf"/>
</dbReference>